<dbReference type="PANTHER" id="PTHR36866:SF1">
    <property type="entry name" value="GENE 1043-RELATED"/>
    <property type="match status" value="1"/>
</dbReference>
<evidence type="ECO:0000313" key="2">
    <source>
        <dbReference type="Proteomes" id="UP001266305"/>
    </source>
</evidence>
<reference evidence="1 2" key="1">
    <citation type="submission" date="2023-05" db="EMBL/GenBank/DDBJ databases">
        <title>B98-5 Cell Line De Novo Hybrid Assembly: An Optical Mapping Approach.</title>
        <authorList>
            <person name="Kananen K."/>
            <person name="Auerbach J.A."/>
            <person name="Kautto E."/>
            <person name="Blachly J.S."/>
        </authorList>
    </citation>
    <scope>NUCLEOTIDE SEQUENCE [LARGE SCALE GENOMIC DNA]</scope>
    <source>
        <strain evidence="1">B95-8</strain>
        <tissue evidence="1">Cell line</tissue>
    </source>
</reference>
<keyword evidence="2" id="KW-1185">Reference proteome</keyword>
<sequence>AKIASLVHKCQERNHLITRLLQELHRHGPVDLLLSELAQNMLGDVALAEYMAAFLDPGVPE</sequence>
<proteinExistence type="predicted"/>
<dbReference type="InterPro" id="IPR032771">
    <property type="entry name" value="DUF4527"/>
</dbReference>
<accession>A0ABQ9W1F5</accession>
<feature type="non-terminal residue" evidence="1">
    <location>
        <position position="61"/>
    </location>
</feature>
<name>A0ABQ9W1F5_SAGOE</name>
<gene>
    <name evidence="1" type="ORF">P7K49_006094</name>
</gene>
<dbReference type="EMBL" id="JASSZA010000003">
    <property type="protein sequence ID" value="KAK2115468.1"/>
    <property type="molecule type" value="Genomic_DNA"/>
</dbReference>
<dbReference type="PANTHER" id="PTHR36866">
    <property type="entry name" value="CHROMOSOME 4 OPEN READING FRAME 50"/>
    <property type="match status" value="1"/>
</dbReference>
<feature type="non-terminal residue" evidence="1">
    <location>
        <position position="1"/>
    </location>
</feature>
<dbReference type="Proteomes" id="UP001266305">
    <property type="component" value="Unassembled WGS sequence"/>
</dbReference>
<organism evidence="1 2">
    <name type="scientific">Saguinus oedipus</name>
    <name type="common">Cotton-top tamarin</name>
    <name type="synonym">Oedipomidas oedipus</name>
    <dbReference type="NCBI Taxonomy" id="9490"/>
    <lineage>
        <taxon>Eukaryota</taxon>
        <taxon>Metazoa</taxon>
        <taxon>Chordata</taxon>
        <taxon>Craniata</taxon>
        <taxon>Vertebrata</taxon>
        <taxon>Euteleostomi</taxon>
        <taxon>Mammalia</taxon>
        <taxon>Eutheria</taxon>
        <taxon>Euarchontoglires</taxon>
        <taxon>Primates</taxon>
        <taxon>Haplorrhini</taxon>
        <taxon>Platyrrhini</taxon>
        <taxon>Cebidae</taxon>
        <taxon>Callitrichinae</taxon>
        <taxon>Saguinus</taxon>
    </lineage>
</organism>
<comment type="caution">
    <text evidence="1">The sequence shown here is derived from an EMBL/GenBank/DDBJ whole genome shotgun (WGS) entry which is preliminary data.</text>
</comment>
<dbReference type="Pfam" id="PF15030">
    <property type="entry name" value="DUF4527"/>
    <property type="match status" value="1"/>
</dbReference>
<evidence type="ECO:0000313" key="1">
    <source>
        <dbReference type="EMBL" id="KAK2115468.1"/>
    </source>
</evidence>
<protein>
    <submittedName>
        <fullName evidence="1">Uncharacterized protein</fullName>
    </submittedName>
</protein>